<sequence length="149" mass="16688">MVFSSAPLSTAALARLWSDLSERDVAETLPNRLFSRFQEYQRQTFNSGSYVDAAGSKGVCATWDVISICLRIRYACFFRGKKHLVISPVLPSAHRFCHSSRLAALIIYFACDKRKSLVVCFRLIGEGSPSVELVCTLVTRNFGMRSNPE</sequence>
<proteinExistence type="predicted"/>
<dbReference type="AlphaFoldDB" id="A0A4C1TCC0"/>
<evidence type="ECO:0000313" key="2">
    <source>
        <dbReference type="Proteomes" id="UP000299102"/>
    </source>
</evidence>
<gene>
    <name evidence="1" type="ORF">EVAR_77857_1</name>
</gene>
<comment type="caution">
    <text evidence="1">The sequence shown here is derived from an EMBL/GenBank/DDBJ whole genome shotgun (WGS) entry which is preliminary data.</text>
</comment>
<dbReference type="Proteomes" id="UP000299102">
    <property type="component" value="Unassembled WGS sequence"/>
</dbReference>
<organism evidence="1 2">
    <name type="scientific">Eumeta variegata</name>
    <name type="common">Bagworm moth</name>
    <name type="synonym">Eumeta japonica</name>
    <dbReference type="NCBI Taxonomy" id="151549"/>
    <lineage>
        <taxon>Eukaryota</taxon>
        <taxon>Metazoa</taxon>
        <taxon>Ecdysozoa</taxon>
        <taxon>Arthropoda</taxon>
        <taxon>Hexapoda</taxon>
        <taxon>Insecta</taxon>
        <taxon>Pterygota</taxon>
        <taxon>Neoptera</taxon>
        <taxon>Endopterygota</taxon>
        <taxon>Lepidoptera</taxon>
        <taxon>Glossata</taxon>
        <taxon>Ditrysia</taxon>
        <taxon>Tineoidea</taxon>
        <taxon>Psychidae</taxon>
        <taxon>Oiketicinae</taxon>
        <taxon>Eumeta</taxon>
    </lineage>
</organism>
<reference evidence="1 2" key="1">
    <citation type="journal article" date="2019" name="Commun. Biol.">
        <title>The bagworm genome reveals a unique fibroin gene that provides high tensile strength.</title>
        <authorList>
            <person name="Kono N."/>
            <person name="Nakamura H."/>
            <person name="Ohtoshi R."/>
            <person name="Tomita M."/>
            <person name="Numata K."/>
            <person name="Arakawa K."/>
        </authorList>
    </citation>
    <scope>NUCLEOTIDE SEQUENCE [LARGE SCALE GENOMIC DNA]</scope>
</reference>
<accession>A0A4C1TCC0</accession>
<name>A0A4C1TCC0_EUMVA</name>
<dbReference type="EMBL" id="BGZK01000047">
    <property type="protein sequence ID" value="GBP11755.1"/>
    <property type="molecule type" value="Genomic_DNA"/>
</dbReference>
<evidence type="ECO:0000313" key="1">
    <source>
        <dbReference type="EMBL" id="GBP11755.1"/>
    </source>
</evidence>
<keyword evidence="2" id="KW-1185">Reference proteome</keyword>
<protein>
    <submittedName>
        <fullName evidence="1">Uncharacterized protein</fullName>
    </submittedName>
</protein>